<protein>
    <submittedName>
        <fullName evidence="2">Uncharacterized protein</fullName>
    </submittedName>
</protein>
<keyword evidence="1" id="KW-1133">Transmembrane helix</keyword>
<dbReference type="EMBL" id="AMZH03003233">
    <property type="protein sequence ID" value="RRT72976.1"/>
    <property type="molecule type" value="Genomic_DNA"/>
</dbReference>
<feature type="transmembrane region" description="Helical" evidence="1">
    <location>
        <begin position="173"/>
        <end position="197"/>
    </location>
</feature>
<proteinExistence type="predicted"/>
<sequence length="201" mass="21866">MLGSGGGHRLAACLGGLVGPKLRARPRRTPSSLTCLTKPTHNIALLTLVSSGAYQHVGGEREFCRCLSIHLRNGNAPHSHTQYLYSYDANPDGITATHTVGKASGVPCGAHPKNLASSDEKRKEIAEMFELFVLGCTGVVVFIHGANFFFRALSRRLTARPLRKASTLMPKHLIMSSALLYVKMASNEFFFLSAIAFPRRT</sequence>
<feature type="transmembrane region" description="Helical" evidence="1">
    <location>
        <begin position="131"/>
        <end position="153"/>
    </location>
</feature>
<keyword evidence="1" id="KW-0472">Membrane</keyword>
<reference evidence="2 3" key="1">
    <citation type="journal article" date="2014" name="Agronomy (Basel)">
        <title>A Draft Genome Sequence for Ensete ventricosum, the Drought-Tolerant Tree Against Hunger.</title>
        <authorList>
            <person name="Harrison J."/>
            <person name="Moore K.A."/>
            <person name="Paszkiewicz K."/>
            <person name="Jones T."/>
            <person name="Grant M."/>
            <person name="Ambacheew D."/>
            <person name="Muzemil S."/>
            <person name="Studholme D.J."/>
        </authorList>
    </citation>
    <scope>NUCLEOTIDE SEQUENCE [LARGE SCALE GENOMIC DNA]</scope>
</reference>
<accession>A0A427A9T8</accession>
<comment type="caution">
    <text evidence="2">The sequence shown here is derived from an EMBL/GenBank/DDBJ whole genome shotgun (WGS) entry which is preliminary data.</text>
</comment>
<evidence type="ECO:0000256" key="1">
    <source>
        <dbReference type="SAM" id="Phobius"/>
    </source>
</evidence>
<organism evidence="2 3">
    <name type="scientific">Ensete ventricosum</name>
    <name type="common">Abyssinian banana</name>
    <name type="synonym">Musa ensete</name>
    <dbReference type="NCBI Taxonomy" id="4639"/>
    <lineage>
        <taxon>Eukaryota</taxon>
        <taxon>Viridiplantae</taxon>
        <taxon>Streptophyta</taxon>
        <taxon>Embryophyta</taxon>
        <taxon>Tracheophyta</taxon>
        <taxon>Spermatophyta</taxon>
        <taxon>Magnoliopsida</taxon>
        <taxon>Liliopsida</taxon>
        <taxon>Zingiberales</taxon>
        <taxon>Musaceae</taxon>
        <taxon>Ensete</taxon>
    </lineage>
</organism>
<dbReference type="Proteomes" id="UP000287651">
    <property type="component" value="Unassembled WGS sequence"/>
</dbReference>
<keyword evidence="1" id="KW-0812">Transmembrane</keyword>
<evidence type="ECO:0000313" key="3">
    <source>
        <dbReference type="Proteomes" id="UP000287651"/>
    </source>
</evidence>
<name>A0A427A9T8_ENSVE</name>
<gene>
    <name evidence="2" type="ORF">B296_00007384</name>
</gene>
<evidence type="ECO:0000313" key="2">
    <source>
        <dbReference type="EMBL" id="RRT72976.1"/>
    </source>
</evidence>
<dbReference type="AlphaFoldDB" id="A0A427A9T8"/>